<proteinExistence type="predicted"/>
<evidence type="ECO:0000313" key="2">
    <source>
        <dbReference type="Proteomes" id="UP001222027"/>
    </source>
</evidence>
<organism evidence="1 2">
    <name type="scientific">Ensete ventricosum</name>
    <name type="common">Abyssinian banana</name>
    <name type="synonym">Musa ensete</name>
    <dbReference type="NCBI Taxonomy" id="4639"/>
    <lineage>
        <taxon>Eukaryota</taxon>
        <taxon>Viridiplantae</taxon>
        <taxon>Streptophyta</taxon>
        <taxon>Embryophyta</taxon>
        <taxon>Tracheophyta</taxon>
        <taxon>Spermatophyta</taxon>
        <taxon>Magnoliopsida</taxon>
        <taxon>Liliopsida</taxon>
        <taxon>Zingiberales</taxon>
        <taxon>Musaceae</taxon>
        <taxon>Ensete</taxon>
    </lineage>
</organism>
<dbReference type="Proteomes" id="UP001222027">
    <property type="component" value="Unassembled WGS sequence"/>
</dbReference>
<name>A0AAV8QCM1_ENSVE</name>
<gene>
    <name evidence="1" type="ORF">OPV22_025001</name>
</gene>
<reference evidence="1 2" key="1">
    <citation type="submission" date="2022-12" db="EMBL/GenBank/DDBJ databases">
        <title>Chromosome-scale assembly of the Ensete ventricosum genome.</title>
        <authorList>
            <person name="Dussert Y."/>
            <person name="Stocks J."/>
            <person name="Wendawek A."/>
            <person name="Woldeyes F."/>
            <person name="Nichols R.A."/>
            <person name="Borrell J.S."/>
        </authorList>
    </citation>
    <scope>NUCLEOTIDE SEQUENCE [LARGE SCALE GENOMIC DNA]</scope>
    <source>
        <strain evidence="2">cv. Maze</strain>
        <tissue evidence="1">Seeds</tissue>
    </source>
</reference>
<dbReference type="EMBL" id="JAQQAF010000007">
    <property type="protein sequence ID" value="KAJ8470658.1"/>
    <property type="molecule type" value="Genomic_DNA"/>
</dbReference>
<keyword evidence="2" id="KW-1185">Reference proteome</keyword>
<comment type="caution">
    <text evidence="1">The sequence shown here is derived from an EMBL/GenBank/DDBJ whole genome shotgun (WGS) entry which is preliminary data.</text>
</comment>
<protein>
    <submittedName>
        <fullName evidence="1">Uncharacterized protein</fullName>
    </submittedName>
</protein>
<dbReference type="AlphaFoldDB" id="A0AAV8QCM1"/>
<evidence type="ECO:0000313" key="1">
    <source>
        <dbReference type="EMBL" id="KAJ8470658.1"/>
    </source>
</evidence>
<sequence length="128" mass="14289">MDGDGRLSWLCRSSPMVFCGRTCAQPLVAAFIGRPGFMFLALLGLDLESDWLQIYTGLCKNACIWSKLHLFLLPCALQLSKGGEQKPVWKKREKGCGTFLSSVEVSGTQVRRPLTRTLTQRQIGLRKV</sequence>
<accession>A0AAV8QCM1</accession>